<comment type="similarity">
    <text evidence="1 5">Belongs to the pseudouridine synthase RluA family.</text>
</comment>
<dbReference type="InterPro" id="IPR002942">
    <property type="entry name" value="S4_RNA-bd"/>
</dbReference>
<keyword evidence="9" id="KW-1185">Reference proteome</keyword>
<dbReference type="GO" id="GO:0000455">
    <property type="term" value="P:enzyme-directed rRNA pseudouridine synthesis"/>
    <property type="evidence" value="ECO:0007669"/>
    <property type="project" value="TreeGrafter"/>
</dbReference>
<dbReference type="PANTHER" id="PTHR21600:SF44">
    <property type="entry name" value="RIBOSOMAL LARGE SUBUNIT PSEUDOURIDINE SYNTHASE D"/>
    <property type="match status" value="1"/>
</dbReference>
<dbReference type="InterPro" id="IPR036986">
    <property type="entry name" value="S4_RNA-bd_sf"/>
</dbReference>
<dbReference type="EC" id="5.4.99.-" evidence="5"/>
<name>C1F7V3_ACIC5</name>
<evidence type="ECO:0000256" key="3">
    <source>
        <dbReference type="PIRSR" id="PIRSR606225-1"/>
    </source>
</evidence>
<keyword evidence="2 5" id="KW-0413">Isomerase</keyword>
<evidence type="ECO:0000256" key="4">
    <source>
        <dbReference type="PROSITE-ProRule" id="PRU00182"/>
    </source>
</evidence>
<dbReference type="EMBL" id="CP001472">
    <property type="protein sequence ID" value="ACO33636.1"/>
    <property type="molecule type" value="Genomic_DNA"/>
</dbReference>
<dbReference type="AlphaFoldDB" id="C1F7V3"/>
<dbReference type="SMART" id="SM00363">
    <property type="entry name" value="S4"/>
    <property type="match status" value="1"/>
</dbReference>
<organism evidence="8 9">
    <name type="scientific">Acidobacterium capsulatum (strain ATCC 51196 / DSM 11244 / BCRC 80197 / JCM 7670 / NBRC 15755 / NCIMB 13165 / 161)</name>
    <dbReference type="NCBI Taxonomy" id="240015"/>
    <lineage>
        <taxon>Bacteria</taxon>
        <taxon>Pseudomonadati</taxon>
        <taxon>Acidobacteriota</taxon>
        <taxon>Terriglobia</taxon>
        <taxon>Terriglobales</taxon>
        <taxon>Acidobacteriaceae</taxon>
        <taxon>Acidobacterium</taxon>
    </lineage>
</organism>
<reference evidence="8 9" key="1">
    <citation type="journal article" date="2009" name="Appl. Environ. Microbiol.">
        <title>Three genomes from the phylum Acidobacteria provide insight into the lifestyles of these microorganisms in soils.</title>
        <authorList>
            <person name="Ward N.L."/>
            <person name="Challacombe J.F."/>
            <person name="Janssen P.H."/>
            <person name="Henrissat B."/>
            <person name="Coutinho P.M."/>
            <person name="Wu M."/>
            <person name="Xie G."/>
            <person name="Haft D.H."/>
            <person name="Sait M."/>
            <person name="Badger J."/>
            <person name="Barabote R.D."/>
            <person name="Bradley B."/>
            <person name="Brettin T.S."/>
            <person name="Brinkac L.M."/>
            <person name="Bruce D."/>
            <person name="Creasy T."/>
            <person name="Daugherty S.C."/>
            <person name="Davidsen T.M."/>
            <person name="DeBoy R.T."/>
            <person name="Detter J.C."/>
            <person name="Dodson R.J."/>
            <person name="Durkin A.S."/>
            <person name="Ganapathy A."/>
            <person name="Gwinn-Giglio M."/>
            <person name="Han C.S."/>
            <person name="Khouri H."/>
            <person name="Kiss H."/>
            <person name="Kothari S.P."/>
            <person name="Madupu R."/>
            <person name="Nelson K.E."/>
            <person name="Nelson W.C."/>
            <person name="Paulsen I."/>
            <person name="Penn K."/>
            <person name="Ren Q."/>
            <person name="Rosovitz M.J."/>
            <person name="Selengut J.D."/>
            <person name="Shrivastava S."/>
            <person name="Sullivan S.A."/>
            <person name="Tapia R."/>
            <person name="Thompson L.S."/>
            <person name="Watkins K.L."/>
            <person name="Yang Q."/>
            <person name="Yu C."/>
            <person name="Zafar N."/>
            <person name="Zhou L."/>
            <person name="Kuske C.R."/>
        </authorList>
    </citation>
    <scope>NUCLEOTIDE SEQUENCE [LARGE SCALE GENOMIC DNA]</scope>
    <source>
        <strain evidence="9">ATCC 51196 / DSM 11244 / BCRC 80197 / JCM 7670 / NBRC 15755 / NCIMB 13165 / 161</strain>
    </source>
</reference>
<dbReference type="CDD" id="cd02869">
    <property type="entry name" value="PseudoU_synth_RluA_like"/>
    <property type="match status" value="1"/>
</dbReference>
<feature type="domain" description="RNA-binding S4" evidence="7">
    <location>
        <begin position="38"/>
        <end position="96"/>
    </location>
</feature>
<protein>
    <recommendedName>
        <fullName evidence="5">Pseudouridine synthase</fullName>
        <ecNumber evidence="5">5.4.99.-</ecNumber>
    </recommendedName>
</protein>
<dbReference type="SUPFAM" id="SSF55174">
    <property type="entry name" value="Alpha-L RNA-binding motif"/>
    <property type="match status" value="1"/>
</dbReference>
<dbReference type="RefSeq" id="WP_015896955.1">
    <property type="nucleotide sequence ID" value="NC_012483.1"/>
</dbReference>
<dbReference type="SUPFAM" id="SSF55120">
    <property type="entry name" value="Pseudouridine synthase"/>
    <property type="match status" value="1"/>
</dbReference>
<dbReference type="eggNOG" id="COG0564">
    <property type="taxonomic scope" value="Bacteria"/>
</dbReference>
<dbReference type="Gene3D" id="3.30.2350.10">
    <property type="entry name" value="Pseudouridine synthase"/>
    <property type="match status" value="1"/>
</dbReference>
<dbReference type="CDD" id="cd00165">
    <property type="entry name" value="S4"/>
    <property type="match status" value="1"/>
</dbReference>
<dbReference type="InterPro" id="IPR020103">
    <property type="entry name" value="PsdUridine_synth_cat_dom_sf"/>
</dbReference>
<keyword evidence="4" id="KW-0694">RNA-binding</keyword>
<dbReference type="Gene3D" id="3.10.290.10">
    <property type="entry name" value="RNA-binding S4 domain"/>
    <property type="match status" value="1"/>
</dbReference>
<evidence type="ECO:0000313" key="9">
    <source>
        <dbReference type="Proteomes" id="UP000002207"/>
    </source>
</evidence>
<gene>
    <name evidence="8" type="ordered locus">ACP_1835</name>
</gene>
<dbReference type="InterPro" id="IPR006224">
    <property type="entry name" value="PsdUridine_synth_RluA-like_CS"/>
</dbReference>
<proteinExistence type="inferred from homology"/>
<dbReference type="KEGG" id="aca:ACP_1835"/>
<dbReference type="STRING" id="240015.ACP_1835"/>
<dbReference type="Pfam" id="PF00849">
    <property type="entry name" value="PseudoU_synth_2"/>
    <property type="match status" value="1"/>
</dbReference>
<evidence type="ECO:0000256" key="6">
    <source>
        <dbReference type="SAM" id="MobiDB-lite"/>
    </source>
</evidence>
<dbReference type="NCBIfam" id="TIGR00005">
    <property type="entry name" value="rluA_subfam"/>
    <property type="match status" value="1"/>
</dbReference>
<evidence type="ECO:0000313" key="8">
    <source>
        <dbReference type="EMBL" id="ACO33636.1"/>
    </source>
</evidence>
<accession>C1F7V3</accession>
<evidence type="ECO:0000256" key="2">
    <source>
        <dbReference type="ARBA" id="ARBA00023235"/>
    </source>
</evidence>
<comment type="function">
    <text evidence="5">Responsible for synthesis of pseudouridine from uracil.</text>
</comment>
<evidence type="ECO:0000256" key="1">
    <source>
        <dbReference type="ARBA" id="ARBA00010876"/>
    </source>
</evidence>
<dbReference type="HOGENOM" id="CLU_016902_4_4_0"/>
<dbReference type="InterPro" id="IPR006145">
    <property type="entry name" value="PsdUridine_synth_RsuA/RluA"/>
</dbReference>
<evidence type="ECO:0000256" key="5">
    <source>
        <dbReference type="RuleBase" id="RU362028"/>
    </source>
</evidence>
<dbReference type="GO" id="GO:0120159">
    <property type="term" value="F:rRNA pseudouridine synthase activity"/>
    <property type="evidence" value="ECO:0007669"/>
    <property type="project" value="UniProtKB-ARBA"/>
</dbReference>
<dbReference type="InParanoid" id="C1F7V3"/>
<dbReference type="InterPro" id="IPR050188">
    <property type="entry name" value="RluA_PseudoU_synthase"/>
</dbReference>
<sequence length="355" mass="39197">MSKKSQAAEHAPNQSEAPGKDHAPQIQHFTVPAEAAGQRLDAWLTTQLPDVSRSRVKLLLDDGQVTVDSLKERASLKLRGGESVEVRGEPAPPPLRAMAEDIPLDIIYEDKDLIVVNKPAGMMVHAGSGATDSARNRGTLVNALLGRQEKLSKTGGDLRPGIVHRLDKETSGLIIVARNDAAHQRLAEMFSQREIHKTYLALVHGHIAEDRGTINAAIARDVIRRTRMTTRRTEGARTAISHYRVQRRIETRWGKFTLVSVRIETGRTHQIRVHLSSIGHPVVGDTHYGAPTTIVLPVANRARRKQLPAPEGLSLPRNFLHAAELKFPHPRSEKPLHLEAPLPAELVAFLEQLES</sequence>
<dbReference type="InterPro" id="IPR006225">
    <property type="entry name" value="PsdUridine_synth_RluC/D"/>
</dbReference>
<comment type="catalytic activity">
    <reaction evidence="5">
        <text>a uridine in RNA = a pseudouridine in RNA</text>
        <dbReference type="Rhea" id="RHEA:48348"/>
        <dbReference type="Rhea" id="RHEA-COMP:12068"/>
        <dbReference type="Rhea" id="RHEA-COMP:12069"/>
        <dbReference type="ChEBI" id="CHEBI:65314"/>
        <dbReference type="ChEBI" id="CHEBI:65315"/>
    </reaction>
</comment>
<dbReference type="FunCoup" id="C1F7V3">
    <property type="interactions" value="594"/>
</dbReference>
<dbReference type="OrthoDB" id="9807829at2"/>
<feature type="region of interest" description="Disordered" evidence="6">
    <location>
        <begin position="1"/>
        <end position="32"/>
    </location>
</feature>
<dbReference type="PROSITE" id="PS01129">
    <property type="entry name" value="PSI_RLU"/>
    <property type="match status" value="1"/>
</dbReference>
<feature type="active site" evidence="3">
    <location>
        <position position="167"/>
    </location>
</feature>
<evidence type="ECO:0000259" key="7">
    <source>
        <dbReference type="SMART" id="SM00363"/>
    </source>
</evidence>
<dbReference type="PANTHER" id="PTHR21600">
    <property type="entry name" value="MITOCHONDRIAL RNA PSEUDOURIDINE SYNTHASE"/>
    <property type="match status" value="1"/>
</dbReference>
<dbReference type="Proteomes" id="UP000002207">
    <property type="component" value="Chromosome"/>
</dbReference>
<dbReference type="PROSITE" id="PS50889">
    <property type="entry name" value="S4"/>
    <property type="match status" value="1"/>
</dbReference>
<dbReference type="GO" id="GO:0003723">
    <property type="term" value="F:RNA binding"/>
    <property type="evidence" value="ECO:0007669"/>
    <property type="project" value="UniProtKB-KW"/>
</dbReference>